<evidence type="ECO:0000256" key="3">
    <source>
        <dbReference type="SAM" id="MobiDB-lite"/>
    </source>
</evidence>
<dbReference type="GO" id="GO:0016020">
    <property type="term" value="C:membrane"/>
    <property type="evidence" value="ECO:0007669"/>
    <property type="project" value="UniProtKB-SubCell"/>
</dbReference>
<dbReference type="Pfam" id="PF00041">
    <property type="entry name" value="fn3"/>
    <property type="match status" value="2"/>
</dbReference>
<dbReference type="InterPro" id="IPR003599">
    <property type="entry name" value="Ig_sub"/>
</dbReference>
<dbReference type="GO" id="GO:0098609">
    <property type="term" value="P:cell-cell adhesion"/>
    <property type="evidence" value="ECO:0007669"/>
    <property type="project" value="TreeGrafter"/>
</dbReference>
<dbReference type="InterPro" id="IPR036179">
    <property type="entry name" value="Ig-like_dom_sf"/>
</dbReference>
<dbReference type="PROSITE" id="PS50835">
    <property type="entry name" value="IG_LIKE"/>
    <property type="match status" value="1"/>
</dbReference>
<feature type="domain" description="Fibronectin type-III" evidence="5">
    <location>
        <begin position="183"/>
        <end position="279"/>
    </location>
</feature>
<evidence type="ECO:0000259" key="4">
    <source>
        <dbReference type="PROSITE" id="PS50835"/>
    </source>
</evidence>
<dbReference type="InterPro" id="IPR007110">
    <property type="entry name" value="Ig-like_dom"/>
</dbReference>
<keyword evidence="1" id="KW-0677">Repeat</keyword>
<accession>A0AAV4DI21</accession>
<dbReference type="InterPro" id="IPR003961">
    <property type="entry name" value="FN3_dom"/>
</dbReference>
<dbReference type="SMART" id="SM00060">
    <property type="entry name" value="FN3"/>
    <property type="match status" value="5"/>
</dbReference>
<dbReference type="SMART" id="SM00409">
    <property type="entry name" value="IG"/>
    <property type="match status" value="1"/>
</dbReference>
<feature type="compositionally biased region" description="Polar residues" evidence="3">
    <location>
        <begin position="262"/>
        <end position="274"/>
    </location>
</feature>
<organism evidence="6 7">
    <name type="scientific">Plakobranchus ocellatus</name>
    <dbReference type="NCBI Taxonomy" id="259542"/>
    <lineage>
        <taxon>Eukaryota</taxon>
        <taxon>Metazoa</taxon>
        <taxon>Spiralia</taxon>
        <taxon>Lophotrochozoa</taxon>
        <taxon>Mollusca</taxon>
        <taxon>Gastropoda</taxon>
        <taxon>Heterobranchia</taxon>
        <taxon>Euthyneura</taxon>
        <taxon>Panpulmonata</taxon>
        <taxon>Sacoglossa</taxon>
        <taxon>Placobranchoidea</taxon>
        <taxon>Plakobranchidae</taxon>
        <taxon>Plakobranchus</taxon>
    </lineage>
</organism>
<name>A0AAV4DI21_9GAST</name>
<feature type="domain" description="Ig-like" evidence="4">
    <location>
        <begin position="33"/>
        <end position="171"/>
    </location>
</feature>
<dbReference type="InterPro" id="IPR013783">
    <property type="entry name" value="Ig-like_fold"/>
</dbReference>
<dbReference type="PANTHER" id="PTHR44170:SF6">
    <property type="entry name" value="CONTACTIN"/>
    <property type="match status" value="1"/>
</dbReference>
<dbReference type="Proteomes" id="UP000735302">
    <property type="component" value="Unassembled WGS sequence"/>
</dbReference>
<dbReference type="PANTHER" id="PTHR44170">
    <property type="entry name" value="PROTEIN SIDEKICK"/>
    <property type="match status" value="1"/>
</dbReference>
<keyword evidence="2" id="KW-1015">Disulfide bond</keyword>
<evidence type="ECO:0000256" key="2">
    <source>
        <dbReference type="ARBA" id="ARBA00023157"/>
    </source>
</evidence>
<dbReference type="Gene3D" id="2.60.40.10">
    <property type="entry name" value="Immunoglobulins"/>
    <property type="match status" value="6"/>
</dbReference>
<dbReference type="EMBL" id="BLXT01007928">
    <property type="protein sequence ID" value="GFO43917.1"/>
    <property type="molecule type" value="Genomic_DNA"/>
</dbReference>
<keyword evidence="7" id="KW-1185">Reference proteome</keyword>
<dbReference type="AlphaFoldDB" id="A0AAV4DI21"/>
<evidence type="ECO:0000259" key="5">
    <source>
        <dbReference type="PROSITE" id="PS50853"/>
    </source>
</evidence>
<feature type="domain" description="Fibronectin type-III" evidence="5">
    <location>
        <begin position="281"/>
        <end position="380"/>
    </location>
</feature>
<dbReference type="CDD" id="cd00063">
    <property type="entry name" value="FN3"/>
    <property type="match status" value="5"/>
</dbReference>
<dbReference type="SUPFAM" id="SSF49265">
    <property type="entry name" value="Fibronectin type III"/>
    <property type="match status" value="3"/>
</dbReference>
<feature type="region of interest" description="Disordered" evidence="3">
    <location>
        <begin position="262"/>
        <end position="287"/>
    </location>
</feature>
<proteinExistence type="predicted"/>
<sequence length="752" mass="84857">MQSNGNFEFIVKSKEKQIQLVFKRHVEVKTQMPGAYIRHWTRYVRIAEPLQNVVVQEGQRAKFVCKIDVHDLDLPRLKVTWRINGRYWSPDTSREGHLTGSGNIIQEDGFVDLDDSPDDIDDLEEMERSGNRRLVFKQDRGWHTLIVRKTRVTDSGVYSCIASVGRDTDMSSAHLKIHTAPDPPNNVKVASCHGNSAALSWEPGQEYGNKVIEFQVQFNTSAQPDVWHDFDERFGAQTRMVTLALYPGLTYSFRVKARNILGSSKPSAPTSRKCTTPPDRPHGNPRNVRTLTGVKGMLVIVWQPMSRLHFHGPRFRYHVRWRRHGSFKWNDQYVDDPAQGFLDVETNDVYQVYDLHVKAENSMGESNLPAYIYRGHSGESEPLVAPSNFSLNPDMVLEPHTAHFMWDPVDLDTKFICGKFRGYKLRYWVSKEGFAKKKEVKIAMSEASEEGGDNQSPVKVALSDLPAYTSLQAQVAVINTHYTGPFSKLLEFFTPEGVPSAVQDLRLQAYGVAYVLLKWRPPDQPNGIIQGYNIAYQQVFGMSLGPTKPLLPHINDPSTLGARITGLRPEHRYRFIVWARTRQGSGEPNFVDMTTAKGKPPKTPRIQVAGLGNSSVNVTWMADQASPDVKYLVEYRETGHSEWHNTEYVFDKSWLMLDKAQVPGSDMEVRLVASNRLGDTATSRTVAVAKTLKNTGGFPKAPIPDITLHNNSGEKLQHNKGRPSKSASWSSHAWSVIGALLVLALYSRVFQQ</sequence>
<dbReference type="InterPro" id="IPR036116">
    <property type="entry name" value="FN3_sf"/>
</dbReference>
<feature type="domain" description="Fibronectin type-III" evidence="5">
    <location>
        <begin position="501"/>
        <end position="601"/>
    </location>
</feature>
<protein>
    <submittedName>
        <fullName evidence="6">Neural cell adhesion molecule l1</fullName>
    </submittedName>
</protein>
<evidence type="ECO:0000313" key="7">
    <source>
        <dbReference type="Proteomes" id="UP000735302"/>
    </source>
</evidence>
<feature type="domain" description="Fibronectin type-III" evidence="5">
    <location>
        <begin position="603"/>
        <end position="694"/>
    </location>
</feature>
<dbReference type="SUPFAM" id="SSF48726">
    <property type="entry name" value="Immunoglobulin"/>
    <property type="match status" value="1"/>
</dbReference>
<comment type="caution">
    <text evidence="6">The sequence shown here is derived from an EMBL/GenBank/DDBJ whole genome shotgun (WGS) entry which is preliminary data.</text>
</comment>
<dbReference type="PROSITE" id="PS50853">
    <property type="entry name" value="FN3"/>
    <property type="match status" value="5"/>
</dbReference>
<feature type="domain" description="Fibronectin type-III" evidence="5">
    <location>
        <begin position="385"/>
        <end position="497"/>
    </location>
</feature>
<evidence type="ECO:0000256" key="1">
    <source>
        <dbReference type="ARBA" id="ARBA00022737"/>
    </source>
</evidence>
<gene>
    <name evidence="6" type="ORF">PoB_007042200</name>
</gene>
<reference evidence="6 7" key="1">
    <citation type="journal article" date="2021" name="Elife">
        <title>Chloroplast acquisition without the gene transfer in kleptoplastic sea slugs, Plakobranchus ocellatus.</title>
        <authorList>
            <person name="Maeda T."/>
            <person name="Takahashi S."/>
            <person name="Yoshida T."/>
            <person name="Shimamura S."/>
            <person name="Takaki Y."/>
            <person name="Nagai Y."/>
            <person name="Toyoda A."/>
            <person name="Suzuki Y."/>
            <person name="Arimoto A."/>
            <person name="Ishii H."/>
            <person name="Satoh N."/>
            <person name="Nishiyama T."/>
            <person name="Hasebe M."/>
            <person name="Maruyama T."/>
            <person name="Minagawa J."/>
            <person name="Obokata J."/>
            <person name="Shigenobu S."/>
        </authorList>
    </citation>
    <scope>NUCLEOTIDE SEQUENCE [LARGE SCALE GENOMIC DNA]</scope>
</reference>
<evidence type="ECO:0000313" key="6">
    <source>
        <dbReference type="EMBL" id="GFO43917.1"/>
    </source>
</evidence>